<evidence type="ECO:0000313" key="1">
    <source>
        <dbReference type="EMBL" id="KZP15790.1"/>
    </source>
</evidence>
<organism evidence="1 2">
    <name type="scientific">Athelia psychrophila</name>
    <dbReference type="NCBI Taxonomy" id="1759441"/>
    <lineage>
        <taxon>Eukaryota</taxon>
        <taxon>Fungi</taxon>
        <taxon>Dikarya</taxon>
        <taxon>Basidiomycota</taxon>
        <taxon>Agaricomycotina</taxon>
        <taxon>Agaricomycetes</taxon>
        <taxon>Agaricomycetidae</taxon>
        <taxon>Atheliales</taxon>
        <taxon>Atheliaceae</taxon>
        <taxon>Athelia</taxon>
    </lineage>
</organism>
<accession>A0A166EI45</accession>
<evidence type="ECO:0000313" key="2">
    <source>
        <dbReference type="Proteomes" id="UP000076532"/>
    </source>
</evidence>
<gene>
    <name evidence="1" type="ORF">FIBSPDRAFT_74731</name>
</gene>
<keyword evidence="2" id="KW-1185">Reference proteome</keyword>
<proteinExistence type="predicted"/>
<dbReference type="AlphaFoldDB" id="A0A166EI45"/>
<protein>
    <submittedName>
        <fullName evidence="1">Uncharacterized protein</fullName>
    </submittedName>
</protein>
<dbReference type="EMBL" id="KV417600">
    <property type="protein sequence ID" value="KZP15790.1"/>
    <property type="molecule type" value="Genomic_DNA"/>
</dbReference>
<dbReference type="Proteomes" id="UP000076532">
    <property type="component" value="Unassembled WGS sequence"/>
</dbReference>
<sequence>MRRRTCCASSGVDIEARFPVDWVERRPEDLLGLCPFPLLSAVCGSPRSRCSPSARRLWESHARSDSRPCGIGRATFRARRRAYRAYRGSPGSLPLLLPPILKLVPIHPNLHPHPNPSPAPLGSSYRVAIAEYQRRSLSHGPAGGTPGAGEVHKVGPILLSDGRVRRGRLGPSARGHDWAVRLNPGWMKARTETGRHPRPPNCAYPSPLILVTLRPSSST</sequence>
<reference evidence="1 2" key="1">
    <citation type="journal article" date="2016" name="Mol. Biol. Evol.">
        <title>Comparative Genomics of Early-Diverging Mushroom-Forming Fungi Provides Insights into the Origins of Lignocellulose Decay Capabilities.</title>
        <authorList>
            <person name="Nagy L.G."/>
            <person name="Riley R."/>
            <person name="Tritt A."/>
            <person name="Adam C."/>
            <person name="Daum C."/>
            <person name="Floudas D."/>
            <person name="Sun H."/>
            <person name="Yadav J.S."/>
            <person name="Pangilinan J."/>
            <person name="Larsson K.H."/>
            <person name="Matsuura K."/>
            <person name="Barry K."/>
            <person name="Labutti K."/>
            <person name="Kuo R."/>
            <person name="Ohm R.A."/>
            <person name="Bhattacharya S.S."/>
            <person name="Shirouzu T."/>
            <person name="Yoshinaga Y."/>
            <person name="Martin F.M."/>
            <person name="Grigoriev I.V."/>
            <person name="Hibbett D.S."/>
        </authorList>
    </citation>
    <scope>NUCLEOTIDE SEQUENCE [LARGE SCALE GENOMIC DNA]</scope>
    <source>
        <strain evidence="1 2">CBS 109695</strain>
    </source>
</reference>
<name>A0A166EI45_9AGAM</name>